<name>A0ABU5VU92_9BACT</name>
<evidence type="ECO:0000259" key="1">
    <source>
        <dbReference type="Pfam" id="PF16363"/>
    </source>
</evidence>
<comment type="caution">
    <text evidence="2">The sequence shown here is derived from an EMBL/GenBank/DDBJ whole genome shotgun (WGS) entry which is preliminary data.</text>
</comment>
<proteinExistence type="predicted"/>
<dbReference type="Pfam" id="PF16363">
    <property type="entry name" value="GDP_Man_Dehyd"/>
    <property type="match status" value="1"/>
</dbReference>
<dbReference type="RefSeq" id="WP_323576444.1">
    <property type="nucleotide sequence ID" value="NZ_JAYGJQ010000002.1"/>
</dbReference>
<dbReference type="EC" id="4.2.1.45" evidence="2"/>
<dbReference type="EMBL" id="JAYGJQ010000002">
    <property type="protein sequence ID" value="MEA9356635.1"/>
    <property type="molecule type" value="Genomic_DNA"/>
</dbReference>
<evidence type="ECO:0000313" key="2">
    <source>
        <dbReference type="EMBL" id="MEA9356635.1"/>
    </source>
</evidence>
<gene>
    <name evidence="2" type="primary">rfbG</name>
    <name evidence="2" type="ORF">SHI21_10485</name>
</gene>
<dbReference type="Gene3D" id="3.90.25.10">
    <property type="entry name" value="UDP-galactose 4-epimerase, domain 1"/>
    <property type="match status" value="1"/>
</dbReference>
<organism evidence="2 3">
    <name type="scientific">Bacteriovorax antarcticus</name>
    <dbReference type="NCBI Taxonomy" id="3088717"/>
    <lineage>
        <taxon>Bacteria</taxon>
        <taxon>Pseudomonadati</taxon>
        <taxon>Bdellovibrionota</taxon>
        <taxon>Bacteriovoracia</taxon>
        <taxon>Bacteriovoracales</taxon>
        <taxon>Bacteriovoracaceae</taxon>
        <taxon>Bacteriovorax</taxon>
    </lineage>
</organism>
<dbReference type="InterPro" id="IPR016040">
    <property type="entry name" value="NAD(P)-bd_dom"/>
</dbReference>
<sequence>MFQNKFKNKRVAIIGHTGFKGSWLTMWLNKLGAEVGGFSKDVPTTPSHFDLAHIGQQIHDVRGDITNYQELLKFLQDFKPEILLHLGANAIVSECMDNPQDAFITNTIGTVNVLEAIRATPSLRSVVIVTSDKCYENVEWEFGYRENDRLGGKDPYSASKACAELAFSSYYRSYLQFIPELKIATARAGNVIGGADWAKNRIVPDCIRSWTLNESVKIRNPKSTRPWQHVLEPLSGYLALAAALLEKDCIFNGESFNFGPKAEVNKEVEELIHEMKKHWANASFEVEEGHSLHKKEANLLKLCCDKALTHLSWMPTLTFEETVEMTALWYKSWHEQNQSLQDYTFKQIENFEKLAVQRRIPWTNQ</sequence>
<dbReference type="GO" id="GO:0047733">
    <property type="term" value="F:CDP-glucose 4,6-dehydratase activity"/>
    <property type="evidence" value="ECO:0007669"/>
    <property type="project" value="UniProtKB-EC"/>
</dbReference>
<reference evidence="2 3" key="1">
    <citation type="submission" date="2023-11" db="EMBL/GenBank/DDBJ databases">
        <title>A Novel Polar Bacteriovorax (B. antarcticus) Isolated from the Biocrust in Antarctica.</title>
        <authorList>
            <person name="Mun W."/>
            <person name="Choi S.Y."/>
            <person name="Mitchell R.J."/>
        </authorList>
    </citation>
    <scope>NUCLEOTIDE SEQUENCE [LARGE SCALE GENOMIC DNA]</scope>
    <source>
        <strain evidence="2 3">PP10</strain>
    </source>
</reference>
<dbReference type="SUPFAM" id="SSF51735">
    <property type="entry name" value="NAD(P)-binding Rossmann-fold domains"/>
    <property type="match status" value="1"/>
</dbReference>
<dbReference type="InterPro" id="IPR013445">
    <property type="entry name" value="CDP_4_6_deHydtase"/>
</dbReference>
<dbReference type="InterPro" id="IPR036291">
    <property type="entry name" value="NAD(P)-bd_dom_sf"/>
</dbReference>
<accession>A0ABU5VU92</accession>
<dbReference type="Gene3D" id="3.40.50.720">
    <property type="entry name" value="NAD(P)-binding Rossmann-like Domain"/>
    <property type="match status" value="1"/>
</dbReference>
<dbReference type="NCBIfam" id="TIGR02622">
    <property type="entry name" value="CDP_4_6_dhtase"/>
    <property type="match status" value="1"/>
</dbReference>
<dbReference type="PANTHER" id="PTHR43000">
    <property type="entry name" value="DTDP-D-GLUCOSE 4,6-DEHYDRATASE-RELATED"/>
    <property type="match status" value="1"/>
</dbReference>
<feature type="domain" description="NAD(P)-binding" evidence="1">
    <location>
        <begin position="13"/>
        <end position="326"/>
    </location>
</feature>
<keyword evidence="3" id="KW-1185">Reference proteome</keyword>
<evidence type="ECO:0000313" key="3">
    <source>
        <dbReference type="Proteomes" id="UP001302274"/>
    </source>
</evidence>
<protein>
    <submittedName>
        <fullName evidence="2">CDP-glucose 4,6-dehydratase</fullName>
        <ecNumber evidence="2">4.2.1.45</ecNumber>
    </submittedName>
</protein>
<keyword evidence="2" id="KW-0456">Lyase</keyword>
<dbReference type="Proteomes" id="UP001302274">
    <property type="component" value="Unassembled WGS sequence"/>
</dbReference>